<dbReference type="Gene3D" id="3.40.1360.10">
    <property type="match status" value="1"/>
</dbReference>
<evidence type="ECO:0000313" key="13">
    <source>
        <dbReference type="EMBL" id="POS72939.1"/>
    </source>
</evidence>
<dbReference type="SUPFAM" id="SSF56726">
    <property type="entry name" value="DNA topoisomerase IV, alpha subunit"/>
    <property type="match status" value="1"/>
</dbReference>
<feature type="region of interest" description="Disordered" evidence="10">
    <location>
        <begin position="1"/>
        <end position="50"/>
    </location>
</feature>
<dbReference type="PANTHER" id="PTHR10848:SF0">
    <property type="entry name" value="MEIOTIC RECOMBINATION PROTEIN SPO11"/>
    <property type="match status" value="1"/>
</dbReference>
<keyword evidence="5" id="KW-0479">Metal-binding</keyword>
<comment type="caution">
    <text evidence="13">The sequence shown here is derived from an EMBL/GenBank/DDBJ whole genome shotgun (WGS) entry which is preliminary data.</text>
</comment>
<feature type="compositionally biased region" description="Low complexity" evidence="10">
    <location>
        <begin position="9"/>
        <end position="23"/>
    </location>
</feature>
<dbReference type="OrthoDB" id="5377392at2759"/>
<comment type="similarity">
    <text evidence="3">Belongs to the TOP6A family.</text>
</comment>
<comment type="cofactor">
    <cofactor evidence="2">
        <name>Mg(2+)</name>
        <dbReference type="ChEBI" id="CHEBI:18420"/>
    </cofactor>
</comment>
<dbReference type="PANTHER" id="PTHR10848">
    <property type="entry name" value="MEIOTIC RECOMBINATION PROTEIN SPO11"/>
    <property type="match status" value="1"/>
</dbReference>
<dbReference type="GO" id="GO:0000706">
    <property type="term" value="P:meiotic DNA double-strand break processing"/>
    <property type="evidence" value="ECO:0007669"/>
    <property type="project" value="TreeGrafter"/>
</dbReference>
<evidence type="ECO:0000259" key="12">
    <source>
        <dbReference type="Pfam" id="PF21180"/>
    </source>
</evidence>
<dbReference type="Proteomes" id="UP000094444">
    <property type="component" value="Unassembled WGS sequence"/>
</dbReference>
<reference evidence="13" key="1">
    <citation type="submission" date="2017-09" db="EMBL/GenBank/DDBJ databases">
        <title>Polyketide synthases of a Diaporthe helianthi virulent isolate.</title>
        <authorList>
            <person name="Baroncelli R."/>
        </authorList>
    </citation>
    <scope>NUCLEOTIDE SEQUENCE [LARGE SCALE GENOMIC DNA]</scope>
    <source>
        <strain evidence="13">7/96</strain>
    </source>
</reference>
<evidence type="ECO:0000256" key="1">
    <source>
        <dbReference type="ARBA" id="ARBA00000185"/>
    </source>
</evidence>
<dbReference type="GO" id="GO:0005524">
    <property type="term" value="F:ATP binding"/>
    <property type="evidence" value="ECO:0007669"/>
    <property type="project" value="InterPro"/>
</dbReference>
<evidence type="ECO:0000256" key="3">
    <source>
        <dbReference type="ARBA" id="ARBA00006559"/>
    </source>
</evidence>
<dbReference type="GO" id="GO:0003918">
    <property type="term" value="F:DNA topoisomerase type II (double strand cut, ATP-hydrolyzing) activity"/>
    <property type="evidence" value="ECO:0007669"/>
    <property type="project" value="UniProtKB-EC"/>
</dbReference>
<keyword evidence="14" id="KW-1185">Reference proteome</keyword>
<evidence type="ECO:0000256" key="6">
    <source>
        <dbReference type="ARBA" id="ARBA00022842"/>
    </source>
</evidence>
<dbReference type="AlphaFoldDB" id="A0A2P5HRQ7"/>
<gene>
    <name evidence="13" type="ORF">DHEL01_v208670</name>
</gene>
<proteinExistence type="inferred from homology"/>
<dbReference type="InterPro" id="IPR002815">
    <property type="entry name" value="Spo11/TopoVI_A"/>
</dbReference>
<dbReference type="Gene3D" id="1.10.10.10">
    <property type="entry name" value="Winged helix-like DNA-binding domain superfamily/Winged helix DNA-binding domain"/>
    <property type="match status" value="1"/>
</dbReference>
<keyword evidence="6" id="KW-0460">Magnesium</keyword>
<accession>A0A2P5HRQ7</accession>
<evidence type="ECO:0000256" key="5">
    <source>
        <dbReference type="ARBA" id="ARBA00022723"/>
    </source>
</evidence>
<organism evidence="13 14">
    <name type="scientific">Diaporthe helianthi</name>
    <dbReference type="NCBI Taxonomy" id="158607"/>
    <lineage>
        <taxon>Eukaryota</taxon>
        <taxon>Fungi</taxon>
        <taxon>Dikarya</taxon>
        <taxon>Ascomycota</taxon>
        <taxon>Pezizomycotina</taxon>
        <taxon>Sordariomycetes</taxon>
        <taxon>Sordariomycetidae</taxon>
        <taxon>Diaporthales</taxon>
        <taxon>Diaporthaceae</taxon>
        <taxon>Diaporthe</taxon>
    </lineage>
</organism>
<dbReference type="GO" id="GO:0042138">
    <property type="term" value="P:meiotic DNA double-strand break formation"/>
    <property type="evidence" value="ECO:0007669"/>
    <property type="project" value="TreeGrafter"/>
</dbReference>
<keyword evidence="7" id="KW-0799">Topoisomerase</keyword>
<feature type="domain" description="Spo11/DNA topoisomerase VI subunit A N-terminal" evidence="11">
    <location>
        <begin position="110"/>
        <end position="164"/>
    </location>
</feature>
<dbReference type="STRING" id="158607.A0A2P5HRQ7"/>
<protein>
    <recommendedName>
        <fullName evidence="4">DNA topoisomerase (ATP-hydrolyzing)</fullName>
        <ecNumber evidence="4">5.6.2.2</ecNumber>
    </recommendedName>
</protein>
<dbReference type="InParanoid" id="A0A2P5HRQ7"/>
<sequence>MSFVLSQGTRPFPSTPSDTSSTPLFSDQSGHEQVDNSPSSQSSGILNVNNGSSDHMQRYLVVSKIDEIFAKMIDVLADGGDALVIPYRRSSQGEGGVLRFPGSSVNEAVKFTRMMRIMELARQALMSGRIISKRNIYYQDPDLFDNQRNVNELVDSLALTLGVAASKGLIAGSLTLTMKDDTVVSCMFDQDPGETIPPASMIKEIHFGDARWVLVVEKEGKGYADLATLEFLNLVHSTQPFMPILGVFDSDPHGIHIMRTYKYGSPRLSHEENARVPGLRWIGVKLEDVLRAGVSASEEDGSQSSLGESSQSSQSSQSSFGQFSQGSQDSALFGKQITKAAVYDESLLTKMAQSIIYCLAAKGGELDDEEKEQLGEIQTMLLLNVKAEIQAIDNMGDLSDWLDEKIGVA</sequence>
<feature type="domain" description="Topoisomerase 6 subunit A/Spo11 TOPRIM" evidence="12">
    <location>
        <begin position="219"/>
        <end position="299"/>
    </location>
</feature>
<dbReference type="InterPro" id="IPR013049">
    <property type="entry name" value="Spo11/TopoVI_A_N"/>
</dbReference>
<dbReference type="GO" id="GO:0003677">
    <property type="term" value="F:DNA binding"/>
    <property type="evidence" value="ECO:0007669"/>
    <property type="project" value="UniProtKB-KW"/>
</dbReference>
<dbReference type="EMBL" id="MAVT02000894">
    <property type="protein sequence ID" value="POS72939.1"/>
    <property type="molecule type" value="Genomic_DNA"/>
</dbReference>
<keyword evidence="9" id="KW-0413">Isomerase</keyword>
<evidence type="ECO:0000313" key="14">
    <source>
        <dbReference type="Proteomes" id="UP000094444"/>
    </source>
</evidence>
<evidence type="ECO:0000256" key="10">
    <source>
        <dbReference type="SAM" id="MobiDB-lite"/>
    </source>
</evidence>
<evidence type="ECO:0000256" key="7">
    <source>
        <dbReference type="ARBA" id="ARBA00023029"/>
    </source>
</evidence>
<evidence type="ECO:0000256" key="2">
    <source>
        <dbReference type="ARBA" id="ARBA00001946"/>
    </source>
</evidence>
<dbReference type="Pfam" id="PF04406">
    <property type="entry name" value="TP6A_N"/>
    <property type="match status" value="1"/>
</dbReference>
<evidence type="ECO:0000259" key="11">
    <source>
        <dbReference type="Pfam" id="PF04406"/>
    </source>
</evidence>
<evidence type="ECO:0000256" key="9">
    <source>
        <dbReference type="ARBA" id="ARBA00023235"/>
    </source>
</evidence>
<dbReference type="InterPro" id="IPR034136">
    <property type="entry name" value="TOPRIM_Topo6A/Spo11"/>
</dbReference>
<name>A0A2P5HRQ7_DIAHE</name>
<keyword evidence="8" id="KW-0238">DNA-binding</keyword>
<dbReference type="GO" id="GO:0000228">
    <property type="term" value="C:nuclear chromosome"/>
    <property type="evidence" value="ECO:0007669"/>
    <property type="project" value="TreeGrafter"/>
</dbReference>
<dbReference type="Pfam" id="PF21180">
    <property type="entry name" value="TOP6A-Spo11_Toprim"/>
    <property type="match status" value="1"/>
</dbReference>
<evidence type="ECO:0000256" key="4">
    <source>
        <dbReference type="ARBA" id="ARBA00012895"/>
    </source>
</evidence>
<dbReference type="CDD" id="cd00223">
    <property type="entry name" value="TOPRIM_TopoIIB_SPO"/>
    <property type="match status" value="1"/>
</dbReference>
<comment type="catalytic activity">
    <reaction evidence="1">
        <text>ATP-dependent breakage, passage and rejoining of double-stranded DNA.</text>
        <dbReference type="EC" id="5.6.2.2"/>
    </reaction>
</comment>
<feature type="compositionally biased region" description="Polar residues" evidence="10">
    <location>
        <begin position="35"/>
        <end position="50"/>
    </location>
</feature>
<feature type="region of interest" description="Disordered" evidence="10">
    <location>
        <begin position="296"/>
        <end position="323"/>
    </location>
</feature>
<feature type="compositionally biased region" description="Low complexity" evidence="10">
    <location>
        <begin position="302"/>
        <end position="323"/>
    </location>
</feature>
<dbReference type="GO" id="GO:0007131">
    <property type="term" value="P:reciprocal meiotic recombination"/>
    <property type="evidence" value="ECO:0007669"/>
    <property type="project" value="TreeGrafter"/>
</dbReference>
<dbReference type="EC" id="5.6.2.2" evidence="4"/>
<dbReference type="InterPro" id="IPR036078">
    <property type="entry name" value="Spo11/TopoVI_A_sf"/>
</dbReference>
<dbReference type="InterPro" id="IPR036388">
    <property type="entry name" value="WH-like_DNA-bd_sf"/>
</dbReference>
<evidence type="ECO:0000256" key="8">
    <source>
        <dbReference type="ARBA" id="ARBA00023125"/>
    </source>
</evidence>
<dbReference type="GO" id="GO:0046872">
    <property type="term" value="F:metal ion binding"/>
    <property type="evidence" value="ECO:0007669"/>
    <property type="project" value="UniProtKB-KW"/>
</dbReference>